<feature type="transmembrane region" description="Helical" evidence="1">
    <location>
        <begin position="45"/>
        <end position="64"/>
    </location>
</feature>
<dbReference type="AlphaFoldDB" id="A0A372LBG7"/>
<accession>A0A372LBG7</accession>
<keyword evidence="3" id="KW-0645">Protease</keyword>
<dbReference type="GO" id="GO:0004175">
    <property type="term" value="F:endopeptidase activity"/>
    <property type="evidence" value="ECO:0007669"/>
    <property type="project" value="UniProtKB-ARBA"/>
</dbReference>
<feature type="transmembrane region" description="Helical" evidence="1">
    <location>
        <begin position="124"/>
        <end position="146"/>
    </location>
</feature>
<feature type="transmembrane region" description="Helical" evidence="1">
    <location>
        <begin position="158"/>
        <end position="175"/>
    </location>
</feature>
<comment type="caution">
    <text evidence="3">The sequence shown here is derived from an EMBL/GenBank/DDBJ whole genome shotgun (WGS) entry which is preliminary data.</text>
</comment>
<evidence type="ECO:0000313" key="4">
    <source>
        <dbReference type="Proteomes" id="UP000262939"/>
    </source>
</evidence>
<organism evidence="3 4">
    <name type="scientific">Peribacillus glennii</name>
    <dbReference type="NCBI Taxonomy" id="2303991"/>
    <lineage>
        <taxon>Bacteria</taxon>
        <taxon>Bacillati</taxon>
        <taxon>Bacillota</taxon>
        <taxon>Bacilli</taxon>
        <taxon>Bacillales</taxon>
        <taxon>Bacillaceae</taxon>
        <taxon>Peribacillus</taxon>
    </lineage>
</organism>
<dbReference type="Pfam" id="PF02517">
    <property type="entry name" value="Rce1-like"/>
    <property type="match status" value="1"/>
</dbReference>
<dbReference type="EMBL" id="QVTD01000007">
    <property type="protein sequence ID" value="RFU63128.1"/>
    <property type="molecule type" value="Genomic_DNA"/>
</dbReference>
<evidence type="ECO:0000313" key="3">
    <source>
        <dbReference type="EMBL" id="RFU63128.1"/>
    </source>
</evidence>
<keyword evidence="1" id="KW-1133">Transmembrane helix</keyword>
<protein>
    <submittedName>
        <fullName evidence="3">CPBP family intramembrane metalloprotease</fullName>
    </submittedName>
</protein>
<sequence>MKREYWFVIITYIAMQLSTIVGVPILTVIGLKLGYPADEVAMKSGAYWIVISFFVALLLVLFFMREDMKNDVNVRNKASIPVSVGWAIAGVFLALFSQSIAGAIEQMLGIKPGSENTQQILSLIEHVPLVIFVSSVIGPILEEIIFRKIIFGSLYKRFNFFISAFISSVIFGLAHFELVHILLYSAMGFTFAFLYVRTKRILVPIFAHIAMNTLVVVFQSVYRDDIEKMVREMENAMAFIGGLL</sequence>
<feature type="transmembrane region" description="Helical" evidence="1">
    <location>
        <begin position="7"/>
        <end position="33"/>
    </location>
</feature>
<gene>
    <name evidence="3" type="ORF">D0466_12600</name>
</gene>
<dbReference type="PANTHER" id="PTHR36435:SF6">
    <property type="entry name" value="ABORTIVE INFECTION PROTEIN"/>
    <property type="match status" value="1"/>
</dbReference>
<dbReference type="InterPro" id="IPR003675">
    <property type="entry name" value="Rce1/LyrA-like_dom"/>
</dbReference>
<keyword evidence="1" id="KW-0812">Transmembrane</keyword>
<feature type="transmembrane region" description="Helical" evidence="1">
    <location>
        <begin position="201"/>
        <end position="222"/>
    </location>
</feature>
<proteinExistence type="predicted"/>
<dbReference type="GO" id="GO:0006508">
    <property type="term" value="P:proteolysis"/>
    <property type="evidence" value="ECO:0007669"/>
    <property type="project" value="UniProtKB-KW"/>
</dbReference>
<keyword evidence="4" id="KW-1185">Reference proteome</keyword>
<dbReference type="GO" id="GO:0008237">
    <property type="term" value="F:metallopeptidase activity"/>
    <property type="evidence" value="ECO:0007669"/>
    <property type="project" value="UniProtKB-KW"/>
</dbReference>
<keyword evidence="3" id="KW-0378">Hydrolase</keyword>
<name>A0A372LBG7_9BACI</name>
<reference evidence="3 4" key="1">
    <citation type="submission" date="2018-08" db="EMBL/GenBank/DDBJ databases">
        <title>Bacillus chawlae sp. nov., Bacillus glennii sp. nov., and Bacillus saganii sp. nov. Isolated from the Vehicle Assembly Building at Kennedy Space Center where the Viking Spacecraft were Assembled.</title>
        <authorList>
            <person name="Seuylemezian A."/>
            <person name="Vaishampayan P."/>
        </authorList>
    </citation>
    <scope>NUCLEOTIDE SEQUENCE [LARGE SCALE GENOMIC DNA]</scope>
    <source>
        <strain evidence="3 4">V44-8</strain>
    </source>
</reference>
<dbReference type="InterPro" id="IPR052710">
    <property type="entry name" value="CAAX_protease"/>
</dbReference>
<feature type="domain" description="CAAX prenyl protease 2/Lysostaphin resistance protein A-like" evidence="2">
    <location>
        <begin position="128"/>
        <end position="213"/>
    </location>
</feature>
<keyword evidence="1" id="KW-0472">Membrane</keyword>
<evidence type="ECO:0000259" key="2">
    <source>
        <dbReference type="Pfam" id="PF02517"/>
    </source>
</evidence>
<dbReference type="GO" id="GO:0080120">
    <property type="term" value="P:CAAX-box protein maturation"/>
    <property type="evidence" value="ECO:0007669"/>
    <property type="project" value="UniProtKB-ARBA"/>
</dbReference>
<keyword evidence="3" id="KW-0482">Metalloprotease</keyword>
<dbReference type="OrthoDB" id="2194912at2"/>
<dbReference type="PANTHER" id="PTHR36435">
    <property type="entry name" value="SLR1288 PROTEIN"/>
    <property type="match status" value="1"/>
</dbReference>
<dbReference type="Proteomes" id="UP000262939">
    <property type="component" value="Unassembled WGS sequence"/>
</dbReference>
<dbReference type="RefSeq" id="WP_117322931.1">
    <property type="nucleotide sequence ID" value="NZ_QVTD01000007.1"/>
</dbReference>
<feature type="transmembrane region" description="Helical" evidence="1">
    <location>
        <begin position="84"/>
        <end position="104"/>
    </location>
</feature>
<evidence type="ECO:0000256" key="1">
    <source>
        <dbReference type="SAM" id="Phobius"/>
    </source>
</evidence>